<dbReference type="GO" id="GO:0009409">
    <property type="term" value="P:response to cold"/>
    <property type="evidence" value="ECO:0007669"/>
    <property type="project" value="TreeGrafter"/>
</dbReference>
<keyword evidence="4" id="KW-0175">Coiled coil</keyword>
<dbReference type="GO" id="GO:0009668">
    <property type="term" value="P:plastid membrane organization"/>
    <property type="evidence" value="ECO:0007669"/>
    <property type="project" value="TreeGrafter"/>
</dbReference>
<evidence type="ECO:0000313" key="5">
    <source>
        <dbReference type="EMBL" id="MBA4676382.1"/>
    </source>
</evidence>
<dbReference type="EMBL" id="GISG01271296">
    <property type="protein sequence ID" value="MBA4676382.1"/>
    <property type="molecule type" value="Transcribed_RNA"/>
</dbReference>
<dbReference type="InterPro" id="IPR018520">
    <property type="entry name" value="UPP_synth-like_CS"/>
</dbReference>
<dbReference type="PROSITE" id="PS01066">
    <property type="entry name" value="UPP_SYNTHASE"/>
    <property type="match status" value="1"/>
</dbReference>
<reference evidence="5" key="2">
    <citation type="submission" date="2020-07" db="EMBL/GenBank/DDBJ databases">
        <authorList>
            <person name="Vera ALvarez R."/>
            <person name="Arias-Moreno D.M."/>
            <person name="Jimenez-Jacinto V."/>
            <person name="Jimenez-Bremont J.F."/>
            <person name="Swaminathan K."/>
            <person name="Moose S.P."/>
            <person name="Guerrero-Gonzalez M.L."/>
            <person name="Marino-Ramirez L."/>
            <person name="Landsman D."/>
            <person name="Rodriguez-Kessler M."/>
            <person name="Delgado-Sanchez P."/>
        </authorList>
    </citation>
    <scope>NUCLEOTIDE SEQUENCE</scope>
    <source>
        <tissue evidence="5">Cladode</tissue>
    </source>
</reference>
<dbReference type="GO" id="GO:0016094">
    <property type="term" value="P:polyprenol biosynthetic process"/>
    <property type="evidence" value="ECO:0007669"/>
    <property type="project" value="TreeGrafter"/>
</dbReference>
<dbReference type="GO" id="GO:0009570">
    <property type="term" value="C:chloroplast stroma"/>
    <property type="evidence" value="ECO:0007669"/>
    <property type="project" value="TreeGrafter"/>
</dbReference>
<comment type="similarity">
    <text evidence="3">Belongs to the UPP synthase family.</text>
</comment>
<dbReference type="CDD" id="cd00475">
    <property type="entry name" value="Cis_IPPS"/>
    <property type="match status" value="1"/>
</dbReference>
<evidence type="ECO:0000256" key="2">
    <source>
        <dbReference type="ARBA" id="ARBA00022679"/>
    </source>
</evidence>
<evidence type="ECO:0000256" key="3">
    <source>
        <dbReference type="RuleBase" id="RU363018"/>
    </source>
</evidence>
<reference evidence="5" key="1">
    <citation type="journal article" date="2013" name="J. Plant Res.">
        <title>Effect of fungi and light on seed germination of three Opuntia species from semiarid lands of central Mexico.</title>
        <authorList>
            <person name="Delgado-Sanchez P."/>
            <person name="Jimenez-Bremont J.F."/>
            <person name="Guerrero-Gonzalez Mde L."/>
            <person name="Flores J."/>
        </authorList>
    </citation>
    <scope>NUCLEOTIDE SEQUENCE</scope>
    <source>
        <tissue evidence="5">Cladode</tissue>
    </source>
</reference>
<proteinExistence type="inferred from homology"/>
<organism evidence="5">
    <name type="scientific">Opuntia streptacantha</name>
    <name type="common">Prickly pear cactus</name>
    <name type="synonym">Opuntia cardona</name>
    <dbReference type="NCBI Taxonomy" id="393608"/>
    <lineage>
        <taxon>Eukaryota</taxon>
        <taxon>Viridiplantae</taxon>
        <taxon>Streptophyta</taxon>
        <taxon>Embryophyta</taxon>
        <taxon>Tracheophyta</taxon>
        <taxon>Spermatophyta</taxon>
        <taxon>Magnoliopsida</taxon>
        <taxon>eudicotyledons</taxon>
        <taxon>Gunneridae</taxon>
        <taxon>Pentapetalae</taxon>
        <taxon>Caryophyllales</taxon>
        <taxon>Cactineae</taxon>
        <taxon>Cactaceae</taxon>
        <taxon>Opuntioideae</taxon>
        <taxon>Opuntia</taxon>
    </lineage>
</organism>
<dbReference type="Pfam" id="PF01255">
    <property type="entry name" value="Prenyltransf"/>
    <property type="match status" value="1"/>
</dbReference>
<dbReference type="NCBIfam" id="TIGR00055">
    <property type="entry name" value="uppS"/>
    <property type="match status" value="1"/>
</dbReference>
<name>A0A7C9ESR4_OPUST</name>
<dbReference type="Gene3D" id="3.40.1180.10">
    <property type="entry name" value="Decaprenyl diphosphate synthase-like"/>
    <property type="match status" value="1"/>
</dbReference>
<feature type="coiled-coil region" evidence="4">
    <location>
        <begin position="187"/>
        <end position="242"/>
    </location>
</feature>
<comment type="cofactor">
    <cofactor evidence="1">
        <name>Mg(2+)</name>
        <dbReference type="ChEBI" id="CHEBI:18420"/>
    </cofactor>
</comment>
<sequence>MLGLSKSMSLRPRTAVGLFPSTRPSGVIVSPKSLVQTKCSSSSGSKNGRVAITTQGGEGVFGSGGPMKMSPDRNPCSSVGLRRELMPKHVAAILDGNRRWAQVHGKELDYDAFCYGYLDLADLCIKWGIPTLTCFIFSTENWKRTKEANNLLFGQFKQCLENSSVNFTRKGIKVSVLGEKTELPKDLQEAINQVEDETKSNSKLELNFAVNYGGKWDVVEAIRNMSKKAKAKEIKLQDVDEALMDQLLSTSGLRVSDPDLMIRTGGDQRVSNFLIWQMSHTEFYFTDVYGPDFAEPHFIDALRWFQQCDRLFGK</sequence>
<evidence type="ECO:0000256" key="1">
    <source>
        <dbReference type="ARBA" id="ARBA00001946"/>
    </source>
</evidence>
<protein>
    <recommendedName>
        <fullName evidence="3">Alkyl transferase</fullName>
        <ecNumber evidence="3">2.5.1.-</ecNumber>
    </recommendedName>
</protein>
<dbReference type="EMBL" id="GISG01271298">
    <property type="protein sequence ID" value="MBA4676383.1"/>
    <property type="molecule type" value="Transcribed_RNA"/>
</dbReference>
<dbReference type="InterPro" id="IPR001441">
    <property type="entry name" value="UPP_synth-like"/>
</dbReference>
<accession>A0A7C9ESR4</accession>
<keyword evidence="2 3" id="KW-0808">Transferase</keyword>
<dbReference type="AlphaFoldDB" id="A0A7C9ESR4"/>
<evidence type="ECO:0000256" key="4">
    <source>
        <dbReference type="SAM" id="Coils"/>
    </source>
</evidence>
<dbReference type="EC" id="2.5.1.-" evidence="3"/>
<dbReference type="PANTHER" id="PTHR10291">
    <property type="entry name" value="DEHYDRODOLICHYL DIPHOSPHATE SYNTHASE FAMILY MEMBER"/>
    <property type="match status" value="1"/>
</dbReference>
<dbReference type="SUPFAM" id="SSF64005">
    <property type="entry name" value="Undecaprenyl diphosphate synthase"/>
    <property type="match status" value="1"/>
</dbReference>
<dbReference type="PANTHER" id="PTHR10291:SF0">
    <property type="entry name" value="DEHYDRODOLICHYL DIPHOSPHATE SYNTHASE 2"/>
    <property type="match status" value="1"/>
</dbReference>
<dbReference type="GO" id="GO:0045547">
    <property type="term" value="F:ditrans,polycis-polyprenyl diphosphate synthase [(2E,6E)-farnesyl diphosphate specific] activity"/>
    <property type="evidence" value="ECO:0007669"/>
    <property type="project" value="TreeGrafter"/>
</dbReference>
<dbReference type="InterPro" id="IPR036424">
    <property type="entry name" value="UPP_synth-like_sf"/>
</dbReference>
<dbReference type="HAMAP" id="MF_01139">
    <property type="entry name" value="ISPT"/>
    <property type="match status" value="1"/>
</dbReference>